<dbReference type="GO" id="GO:0009326">
    <property type="term" value="C:formate dehydrogenase complex"/>
    <property type="evidence" value="ECO:0007669"/>
    <property type="project" value="InterPro"/>
</dbReference>
<dbReference type="OrthoDB" id="9790598at2"/>
<keyword evidence="7 13" id="KW-0812">Transmembrane</keyword>
<accession>A0A1G9REM0</accession>
<feature type="transmembrane region" description="Helical" evidence="13">
    <location>
        <begin position="152"/>
        <end position="173"/>
    </location>
</feature>
<keyword evidence="8" id="KW-0479">Metal-binding</keyword>
<evidence type="ECO:0000256" key="3">
    <source>
        <dbReference type="ARBA" id="ARBA00010747"/>
    </source>
</evidence>
<comment type="cofactor">
    <cofactor evidence="1">
        <name>heme</name>
        <dbReference type="ChEBI" id="CHEBI:30413"/>
    </cofactor>
</comment>
<dbReference type="EMBL" id="FNHP01000003">
    <property type="protein sequence ID" value="SDM21621.1"/>
    <property type="molecule type" value="Genomic_DNA"/>
</dbReference>
<feature type="transmembrane region" description="Helical" evidence="13">
    <location>
        <begin position="20"/>
        <end position="40"/>
    </location>
</feature>
<dbReference type="GO" id="GO:0009061">
    <property type="term" value="P:anaerobic respiration"/>
    <property type="evidence" value="ECO:0007669"/>
    <property type="project" value="TreeGrafter"/>
</dbReference>
<keyword evidence="11" id="KW-0408">Iron</keyword>
<dbReference type="GO" id="GO:0036397">
    <property type="term" value="F:formate dehydrogenase (quinone) activity"/>
    <property type="evidence" value="ECO:0007669"/>
    <property type="project" value="TreeGrafter"/>
</dbReference>
<comment type="similarity">
    <text evidence="3">Belongs to the formate dehydrogenase gamma subunit family.</text>
</comment>
<dbReference type="InterPro" id="IPR051817">
    <property type="entry name" value="FDH_cytochrome_b556_subunit"/>
</dbReference>
<dbReference type="STRING" id="1527607.SAMN05428957_103220"/>
<evidence type="ECO:0000256" key="10">
    <source>
        <dbReference type="ARBA" id="ARBA00022989"/>
    </source>
</evidence>
<dbReference type="SUPFAM" id="SSF81342">
    <property type="entry name" value="Transmembrane di-heme cytochromes"/>
    <property type="match status" value="1"/>
</dbReference>
<gene>
    <name evidence="15" type="ORF">SAMN05428957_103220</name>
</gene>
<sequence>MRRNPRDLPRYTAGERLNHWITGICFILLALSGLAFFHPAFYPLVQFFGGGPWARILHPYIGVVMFVFFLGMVIRFAGLNLIERRDVEWLKNVGQMIDGDDHNMPEQGKYNGGQKLVFWGFLLCMLLLLVSGVAMWRAWWTLPVNTVRLASVVHALMAVIMLLIFVLHVYAAIWTRGTIRAMLYGTVTRAWAKQHHRGWYRKMTGDNR</sequence>
<keyword evidence="10 13" id="KW-1133">Transmembrane helix</keyword>
<dbReference type="Pfam" id="PF01292">
    <property type="entry name" value="Ni_hydr_CYTB"/>
    <property type="match status" value="1"/>
</dbReference>
<keyword evidence="5" id="KW-1003">Cell membrane</keyword>
<dbReference type="GO" id="GO:0046872">
    <property type="term" value="F:metal ion binding"/>
    <property type="evidence" value="ECO:0007669"/>
    <property type="project" value="UniProtKB-KW"/>
</dbReference>
<dbReference type="PANTHER" id="PTHR30074">
    <property type="entry name" value="FORMATE DEHYDROGENASE, NITRATE-INDUCIBLE, CYTOCHROME B556 FDN SUBUNIT"/>
    <property type="match status" value="1"/>
</dbReference>
<dbReference type="RefSeq" id="WP_091568097.1">
    <property type="nucleotide sequence ID" value="NZ_FNHP01000003.1"/>
</dbReference>
<dbReference type="AlphaFoldDB" id="A0A1G9REM0"/>
<feature type="transmembrane region" description="Helical" evidence="13">
    <location>
        <begin position="60"/>
        <end position="82"/>
    </location>
</feature>
<feature type="transmembrane region" description="Helical" evidence="13">
    <location>
        <begin position="116"/>
        <end position="140"/>
    </location>
</feature>
<dbReference type="InterPro" id="IPR016174">
    <property type="entry name" value="Di-haem_cyt_TM"/>
</dbReference>
<dbReference type="GO" id="GO:0009055">
    <property type="term" value="F:electron transfer activity"/>
    <property type="evidence" value="ECO:0007669"/>
    <property type="project" value="InterPro"/>
</dbReference>
<evidence type="ECO:0000256" key="1">
    <source>
        <dbReference type="ARBA" id="ARBA00001971"/>
    </source>
</evidence>
<dbReference type="Proteomes" id="UP000198552">
    <property type="component" value="Unassembled WGS sequence"/>
</dbReference>
<dbReference type="PANTHER" id="PTHR30074:SF5">
    <property type="entry name" value="FORMATE DEHYDROGENASE, NITRATE-INDUCIBLE, CYTOCHROME B556(FDN) SUBUNIT"/>
    <property type="match status" value="1"/>
</dbReference>
<evidence type="ECO:0000256" key="8">
    <source>
        <dbReference type="ARBA" id="ARBA00022723"/>
    </source>
</evidence>
<dbReference type="InterPro" id="IPR011577">
    <property type="entry name" value="Cyt_b561_bac/Ni-Hgenase"/>
</dbReference>
<dbReference type="FunFam" id="1.20.950.20:FF:000002">
    <property type="entry name" value="Formate dehydrogenase cytochrome b556 subunit"/>
    <property type="match status" value="1"/>
</dbReference>
<evidence type="ECO:0000256" key="4">
    <source>
        <dbReference type="ARBA" id="ARBA00022448"/>
    </source>
</evidence>
<evidence type="ECO:0000256" key="12">
    <source>
        <dbReference type="ARBA" id="ARBA00023136"/>
    </source>
</evidence>
<proteinExistence type="inferred from homology"/>
<evidence type="ECO:0000256" key="2">
    <source>
        <dbReference type="ARBA" id="ARBA00004651"/>
    </source>
</evidence>
<evidence type="ECO:0000256" key="11">
    <source>
        <dbReference type="ARBA" id="ARBA00023004"/>
    </source>
</evidence>
<evidence type="ECO:0000259" key="14">
    <source>
        <dbReference type="Pfam" id="PF01292"/>
    </source>
</evidence>
<keyword evidence="16" id="KW-1185">Reference proteome</keyword>
<evidence type="ECO:0000256" key="13">
    <source>
        <dbReference type="SAM" id="Phobius"/>
    </source>
</evidence>
<evidence type="ECO:0000313" key="15">
    <source>
        <dbReference type="EMBL" id="SDM21621.1"/>
    </source>
</evidence>
<evidence type="ECO:0000256" key="5">
    <source>
        <dbReference type="ARBA" id="ARBA00022475"/>
    </source>
</evidence>
<keyword evidence="9" id="KW-0249">Electron transport</keyword>
<name>A0A1G9REM0_9BURK</name>
<comment type="subcellular location">
    <subcellularLocation>
        <location evidence="2">Cell membrane</location>
        <topology evidence="2">Multi-pass membrane protein</topology>
    </subcellularLocation>
</comment>
<protein>
    <submittedName>
        <fullName evidence="15">Formate dehydrogenase subunit gamma</fullName>
    </submittedName>
</protein>
<keyword evidence="6" id="KW-0349">Heme</keyword>
<keyword evidence="12 13" id="KW-0472">Membrane</keyword>
<dbReference type="InterPro" id="IPR006471">
    <property type="entry name" value="Formate_DH_gsu"/>
</dbReference>
<feature type="domain" description="Cytochrome b561 bacterial/Ni-hydrogenase" evidence="14">
    <location>
        <begin position="10"/>
        <end position="185"/>
    </location>
</feature>
<reference evidence="16" key="1">
    <citation type="submission" date="2016-10" db="EMBL/GenBank/DDBJ databases">
        <authorList>
            <person name="Varghese N."/>
            <person name="Submissions S."/>
        </authorList>
    </citation>
    <scope>NUCLEOTIDE SEQUENCE [LARGE SCALE GENOMIC DNA]</scope>
    <source>
        <strain evidence="16">EPL6</strain>
    </source>
</reference>
<organism evidence="15 16">
    <name type="scientific">Oryzisolibacter propanilivorax</name>
    <dbReference type="NCBI Taxonomy" id="1527607"/>
    <lineage>
        <taxon>Bacteria</taxon>
        <taxon>Pseudomonadati</taxon>
        <taxon>Pseudomonadota</taxon>
        <taxon>Betaproteobacteria</taxon>
        <taxon>Burkholderiales</taxon>
        <taxon>Comamonadaceae</taxon>
        <taxon>Oryzisolibacter</taxon>
    </lineage>
</organism>
<evidence type="ECO:0000256" key="6">
    <source>
        <dbReference type="ARBA" id="ARBA00022617"/>
    </source>
</evidence>
<evidence type="ECO:0000256" key="9">
    <source>
        <dbReference type="ARBA" id="ARBA00022982"/>
    </source>
</evidence>
<keyword evidence="4" id="KW-0813">Transport</keyword>
<evidence type="ECO:0000313" key="16">
    <source>
        <dbReference type="Proteomes" id="UP000198552"/>
    </source>
</evidence>
<dbReference type="GO" id="GO:0008863">
    <property type="term" value="F:formate dehydrogenase (NAD+) activity"/>
    <property type="evidence" value="ECO:0007669"/>
    <property type="project" value="InterPro"/>
</dbReference>
<dbReference type="Gene3D" id="1.20.950.20">
    <property type="entry name" value="Transmembrane di-heme cytochromes, Chain C"/>
    <property type="match status" value="1"/>
</dbReference>
<evidence type="ECO:0000256" key="7">
    <source>
        <dbReference type="ARBA" id="ARBA00022692"/>
    </source>
</evidence>
<dbReference type="GO" id="GO:0022904">
    <property type="term" value="P:respiratory electron transport chain"/>
    <property type="evidence" value="ECO:0007669"/>
    <property type="project" value="InterPro"/>
</dbReference>
<dbReference type="NCBIfam" id="TIGR01583">
    <property type="entry name" value="formate-DH-gamm"/>
    <property type="match status" value="1"/>
</dbReference>
<dbReference type="GO" id="GO:0005886">
    <property type="term" value="C:plasma membrane"/>
    <property type="evidence" value="ECO:0007669"/>
    <property type="project" value="UniProtKB-SubCell"/>
</dbReference>
<dbReference type="GO" id="GO:0015944">
    <property type="term" value="P:formate oxidation"/>
    <property type="evidence" value="ECO:0007669"/>
    <property type="project" value="UniProtKB-ARBA"/>
</dbReference>